<gene>
    <name evidence="1" type="ORF">LCGC14_1363000</name>
</gene>
<dbReference type="EMBL" id="LAZR01008537">
    <property type="protein sequence ID" value="KKM78136.1"/>
    <property type="molecule type" value="Genomic_DNA"/>
</dbReference>
<dbReference type="Gene3D" id="3.10.28.10">
    <property type="entry name" value="Homing endonucleases"/>
    <property type="match status" value="1"/>
</dbReference>
<proteinExistence type="predicted"/>
<organism evidence="1">
    <name type="scientific">marine sediment metagenome</name>
    <dbReference type="NCBI Taxonomy" id="412755"/>
    <lineage>
        <taxon>unclassified sequences</taxon>
        <taxon>metagenomes</taxon>
        <taxon>ecological metagenomes</taxon>
    </lineage>
</organism>
<dbReference type="AlphaFoldDB" id="A0A0F9KTL6"/>
<reference evidence="1" key="1">
    <citation type="journal article" date="2015" name="Nature">
        <title>Complex archaea that bridge the gap between prokaryotes and eukaryotes.</title>
        <authorList>
            <person name="Spang A."/>
            <person name="Saw J.H."/>
            <person name="Jorgensen S.L."/>
            <person name="Zaremba-Niedzwiedzka K."/>
            <person name="Martijn J."/>
            <person name="Lind A.E."/>
            <person name="van Eijk R."/>
            <person name="Schleper C."/>
            <person name="Guy L."/>
            <person name="Ettema T.J."/>
        </authorList>
    </citation>
    <scope>NUCLEOTIDE SEQUENCE</scope>
</reference>
<dbReference type="InterPro" id="IPR027434">
    <property type="entry name" value="Homing_endonucl"/>
</dbReference>
<accession>A0A0F9KTL6</accession>
<sequence length="134" mass="15224">MCLEAYAAGIMDGDGSIQIQELHDRRTPVTKTRYRFIIYLAGCERAPIDLLCDQWGGGICETQTLTGRSYFKWWVMGDKATRFLEDILPYLVGKTDQALLALEFQHKDRDATDDKAMRARMRTLATRGKNSVTA</sequence>
<evidence type="ECO:0000313" key="1">
    <source>
        <dbReference type="EMBL" id="KKM78136.1"/>
    </source>
</evidence>
<name>A0A0F9KTL6_9ZZZZ</name>
<comment type="caution">
    <text evidence="1">The sequence shown here is derived from an EMBL/GenBank/DDBJ whole genome shotgun (WGS) entry which is preliminary data.</text>
</comment>
<dbReference type="SUPFAM" id="SSF55608">
    <property type="entry name" value="Homing endonucleases"/>
    <property type="match status" value="1"/>
</dbReference>
<protein>
    <recommendedName>
        <fullName evidence="2">Homing endonuclease LAGLIDADG domain-containing protein</fullName>
    </recommendedName>
</protein>
<evidence type="ECO:0008006" key="2">
    <source>
        <dbReference type="Google" id="ProtNLM"/>
    </source>
</evidence>